<dbReference type="PANTHER" id="PTHR45527:SF1">
    <property type="entry name" value="FATTY ACID SYNTHASE"/>
    <property type="match status" value="1"/>
</dbReference>
<dbReference type="SUPFAM" id="SSF52777">
    <property type="entry name" value="CoA-dependent acyltransferases"/>
    <property type="match status" value="2"/>
</dbReference>
<name>A0A846WAX2_9NOCA</name>
<evidence type="ECO:0000256" key="2">
    <source>
        <dbReference type="ARBA" id="ARBA00022450"/>
    </source>
</evidence>
<dbReference type="InterPro" id="IPR009081">
    <property type="entry name" value="PP-bd_ACP"/>
</dbReference>
<keyword evidence="2" id="KW-0596">Phosphopantetheine</keyword>
<evidence type="ECO:0000313" key="6">
    <source>
        <dbReference type="EMBL" id="NKX89824.1"/>
    </source>
</evidence>
<gene>
    <name evidence="6" type="ORF">HGA10_21265</name>
</gene>
<feature type="region of interest" description="Disordered" evidence="4">
    <location>
        <begin position="496"/>
        <end position="563"/>
    </location>
</feature>
<dbReference type="PROSITE" id="PS50075">
    <property type="entry name" value="CARRIER"/>
    <property type="match status" value="1"/>
</dbReference>
<dbReference type="InterPro" id="IPR001031">
    <property type="entry name" value="Thioesterase"/>
</dbReference>
<dbReference type="EMBL" id="JAAXOM010000005">
    <property type="protein sequence ID" value="NKX89824.1"/>
    <property type="molecule type" value="Genomic_DNA"/>
</dbReference>
<dbReference type="Proteomes" id="UP000572007">
    <property type="component" value="Unassembled WGS sequence"/>
</dbReference>
<dbReference type="SMART" id="SM00823">
    <property type="entry name" value="PKS_PP"/>
    <property type="match status" value="1"/>
</dbReference>
<sequence length="1395" mass="148554">MFTVRSDVGVTCPLSQAQWSWWLAQQLHPDVPATVAMYLDLAGDADLDLLARCTRQAAAEFESPQVRLILVDGIPHQFVDSAAPMAFDIVDLTTAPDAVAVALDHMERDHSAPLDPLAPDLTVASIFTISPTRHLLYLRSHHIVLDGMGAAALLTRTGDLYRTALLTRTGDLYRTALRETSAVVESPSRAAGSDRRPLSVAQLLDEDRAYRASSRAEADRAYWRQQLTQVGEPVSLARRAAAPAPRPHQVSTTLDAATVRQLADAKARHGATFPELVIAAFGCYLARMTGSAEVTLTIPVTARPTAVLRRSAGSMSNVVPLRLSGLDDIIVGAVIAQVRAAVIGALRHQRHRHEDIRGDHPTLREGFGPVVNTLAFTEPLHMGPLSGQVRLLALGPVTDLHVNGYQIGPDEVSIDFQANPARYSHDAVLTHHGTFLTYFTHFLTAHPHDPITMHAAAADSMRPSNQLSPSSIRPDAPTRTLYELLRSALSTPDCLPLSPPNPLIGSKPSTPQPDCPPLTTQVTPPPSVDTLLPAPQAVASPPTQPTRQDTAGDNATRGATYSSVALQDRDRTLTYSELDEISSRWARALLARGAGPGIFVVVAIPRSLESVVALWAVAKTGACFVPVDPDEPANRLSTIIARCGAPLGVTVSWVSVGCDAITWLAIDDPAEANRYPGTPVDDHDRPRPLLPGDPAYVIHTSGTTGTPKGVVVAHHALGDLTGHLLKQYGLQRDSVLLHSHSATYDAHLLELLAGFAAGARVVVAPPTVVAGPEMAELIRTTGCTVFQTAPAVLATLSPQQLPTVEVVAIGGEACPAALMAEWAPQVRLFNGYGPTETTIMVTETDAMRPDDAVTVGHPLPGVSAWVLDTRLRQAPVTARGELYVGGACVADGYLNDPAATASRFVADPFGDGSRLYRTGDLVGARPDGEFEFFGRLDAQLEVHGRRIEPAEIEAALLTEPEIAYAVVTAADAGTAGARLIGYVAPVPGRHIDTAAVLARLRAALPQALVPATLIELDRLPLGGNGKVVRSALPAPTITANPTRPPATELQRLIADRITATLGTPVGLDDDFFELGGNSLLGVLVSSDIAAATGVPVTVRWLYTTPTVAALAERIAGFDGHSGDDDALGTVLVLRRKGSRPPLFCVHSAVPLAWCYAGLTGYLPDRPVYGLQATELTGTPTIDDLVEHYLAAVLELQPRGPYHLLGWSLGGQIAHALAVRLRDTGARVGVLTMLDSVVFTPEEPPTPRMRDLLTHLLGDEPEDADAAPDVTAAEAAATLASTKTSFGTGLSASQLERLHRGYIAGVRLSHTYRPARFDGDLLYFSATRGITAMFDGDMWQPFVTGEVIEHPVEATHAQLTNTSVFAYIGPLLARHLDRVEEPSEPALATTAAEEPW</sequence>
<dbReference type="Gene3D" id="3.30.300.30">
    <property type="match status" value="1"/>
</dbReference>
<accession>A0A846WAX2</accession>
<dbReference type="GO" id="GO:0003824">
    <property type="term" value="F:catalytic activity"/>
    <property type="evidence" value="ECO:0007669"/>
    <property type="project" value="InterPro"/>
</dbReference>
<dbReference type="Pfam" id="PF00550">
    <property type="entry name" value="PP-binding"/>
    <property type="match status" value="1"/>
</dbReference>
<dbReference type="GO" id="GO:0031177">
    <property type="term" value="F:phosphopantetheine binding"/>
    <property type="evidence" value="ECO:0007669"/>
    <property type="project" value="InterPro"/>
</dbReference>
<dbReference type="Gene3D" id="3.40.50.1820">
    <property type="entry name" value="alpha/beta hydrolase"/>
    <property type="match status" value="1"/>
</dbReference>
<dbReference type="Pfam" id="PF00501">
    <property type="entry name" value="AMP-binding"/>
    <property type="match status" value="1"/>
</dbReference>
<dbReference type="SUPFAM" id="SSF47336">
    <property type="entry name" value="ACP-like"/>
    <property type="match status" value="1"/>
</dbReference>
<dbReference type="GO" id="GO:0044550">
    <property type="term" value="P:secondary metabolite biosynthetic process"/>
    <property type="evidence" value="ECO:0007669"/>
    <property type="project" value="TreeGrafter"/>
</dbReference>
<dbReference type="Gene3D" id="3.30.559.10">
    <property type="entry name" value="Chloramphenicol acetyltransferase-like domain"/>
    <property type="match status" value="1"/>
</dbReference>
<protein>
    <submittedName>
        <fullName evidence="6">Non-ribosomal peptide synthetase</fullName>
    </submittedName>
</protein>
<reference evidence="6 7" key="1">
    <citation type="submission" date="2020-04" db="EMBL/GenBank/DDBJ databases">
        <title>MicrobeNet Type strains.</title>
        <authorList>
            <person name="Nicholson A.C."/>
        </authorList>
    </citation>
    <scope>NUCLEOTIDE SEQUENCE [LARGE SCALE GENOMIC DNA]</scope>
    <source>
        <strain evidence="6 7">DSM 44960</strain>
    </source>
</reference>
<dbReference type="GO" id="GO:0005737">
    <property type="term" value="C:cytoplasm"/>
    <property type="evidence" value="ECO:0007669"/>
    <property type="project" value="TreeGrafter"/>
</dbReference>
<evidence type="ECO:0000259" key="5">
    <source>
        <dbReference type="PROSITE" id="PS50075"/>
    </source>
</evidence>
<dbReference type="Gene3D" id="3.40.50.12780">
    <property type="entry name" value="N-terminal domain of ligase-like"/>
    <property type="match status" value="1"/>
</dbReference>
<dbReference type="CDD" id="cd05930">
    <property type="entry name" value="A_NRPS"/>
    <property type="match status" value="1"/>
</dbReference>
<dbReference type="InterPro" id="IPR006162">
    <property type="entry name" value="Ppantetheine_attach_site"/>
</dbReference>
<dbReference type="GO" id="GO:0008610">
    <property type="term" value="P:lipid biosynthetic process"/>
    <property type="evidence" value="ECO:0007669"/>
    <property type="project" value="UniProtKB-ARBA"/>
</dbReference>
<dbReference type="Pfam" id="PF00668">
    <property type="entry name" value="Condensation"/>
    <property type="match status" value="2"/>
</dbReference>
<dbReference type="Pfam" id="PF00975">
    <property type="entry name" value="Thioesterase"/>
    <property type="match status" value="1"/>
</dbReference>
<dbReference type="NCBIfam" id="TIGR01733">
    <property type="entry name" value="AA-adenyl-dom"/>
    <property type="match status" value="1"/>
</dbReference>
<dbReference type="SUPFAM" id="SSF53474">
    <property type="entry name" value="alpha/beta-Hydrolases"/>
    <property type="match status" value="1"/>
</dbReference>
<dbReference type="InterPro" id="IPR020845">
    <property type="entry name" value="AMP-binding_CS"/>
</dbReference>
<dbReference type="Pfam" id="PF13193">
    <property type="entry name" value="AMP-binding_C"/>
    <property type="match status" value="1"/>
</dbReference>
<dbReference type="InterPro" id="IPR042099">
    <property type="entry name" value="ANL_N_sf"/>
</dbReference>
<dbReference type="InterPro" id="IPR023213">
    <property type="entry name" value="CAT-like_dom_sf"/>
</dbReference>
<dbReference type="InterPro" id="IPR010071">
    <property type="entry name" value="AA_adenyl_dom"/>
</dbReference>
<dbReference type="Gene3D" id="3.30.559.30">
    <property type="entry name" value="Nonribosomal peptide synthetase, condensation domain"/>
    <property type="match status" value="1"/>
</dbReference>
<dbReference type="RefSeq" id="WP_067636028.1">
    <property type="nucleotide sequence ID" value="NZ_JAAXOM010000005.1"/>
</dbReference>
<dbReference type="InterPro" id="IPR025110">
    <property type="entry name" value="AMP-bd_C"/>
</dbReference>
<proteinExistence type="predicted"/>
<feature type="compositionally biased region" description="Polar residues" evidence="4">
    <location>
        <begin position="545"/>
        <end position="563"/>
    </location>
</feature>
<dbReference type="InterPro" id="IPR029058">
    <property type="entry name" value="AB_hydrolase_fold"/>
</dbReference>
<comment type="caution">
    <text evidence="6">The sequence shown here is derived from an EMBL/GenBank/DDBJ whole genome shotgun (WGS) entry which is preliminary data.</text>
</comment>
<evidence type="ECO:0000256" key="1">
    <source>
        <dbReference type="ARBA" id="ARBA00001957"/>
    </source>
</evidence>
<dbReference type="InterPro" id="IPR036736">
    <property type="entry name" value="ACP-like_sf"/>
</dbReference>
<comment type="cofactor">
    <cofactor evidence="1">
        <name>pantetheine 4'-phosphate</name>
        <dbReference type="ChEBI" id="CHEBI:47942"/>
    </cofactor>
</comment>
<keyword evidence="3" id="KW-0597">Phosphoprotein</keyword>
<dbReference type="PROSITE" id="PS00455">
    <property type="entry name" value="AMP_BINDING"/>
    <property type="match status" value="1"/>
</dbReference>
<dbReference type="InterPro" id="IPR045851">
    <property type="entry name" value="AMP-bd_C_sf"/>
</dbReference>
<dbReference type="GO" id="GO:0043041">
    <property type="term" value="P:amino acid activation for nonribosomal peptide biosynthetic process"/>
    <property type="evidence" value="ECO:0007669"/>
    <property type="project" value="TreeGrafter"/>
</dbReference>
<dbReference type="InterPro" id="IPR000873">
    <property type="entry name" value="AMP-dep_synth/lig_dom"/>
</dbReference>
<evidence type="ECO:0000256" key="3">
    <source>
        <dbReference type="ARBA" id="ARBA00022553"/>
    </source>
</evidence>
<evidence type="ECO:0000313" key="7">
    <source>
        <dbReference type="Proteomes" id="UP000572007"/>
    </source>
</evidence>
<keyword evidence="7" id="KW-1185">Reference proteome</keyword>
<feature type="domain" description="Carrier" evidence="5">
    <location>
        <begin position="1044"/>
        <end position="1118"/>
    </location>
</feature>
<dbReference type="InterPro" id="IPR020806">
    <property type="entry name" value="PKS_PP-bd"/>
</dbReference>
<dbReference type="SUPFAM" id="SSF56801">
    <property type="entry name" value="Acetyl-CoA synthetase-like"/>
    <property type="match status" value="1"/>
</dbReference>
<evidence type="ECO:0000256" key="4">
    <source>
        <dbReference type="SAM" id="MobiDB-lite"/>
    </source>
</evidence>
<dbReference type="UniPathway" id="UPA00011"/>
<dbReference type="PROSITE" id="PS00012">
    <property type="entry name" value="PHOSPHOPANTETHEINE"/>
    <property type="match status" value="1"/>
</dbReference>
<organism evidence="6 7">
    <name type="scientific">Nocardia coubleae</name>
    <dbReference type="NCBI Taxonomy" id="356147"/>
    <lineage>
        <taxon>Bacteria</taxon>
        <taxon>Bacillati</taxon>
        <taxon>Actinomycetota</taxon>
        <taxon>Actinomycetes</taxon>
        <taxon>Mycobacteriales</taxon>
        <taxon>Nocardiaceae</taxon>
        <taxon>Nocardia</taxon>
    </lineage>
</organism>
<dbReference type="InterPro" id="IPR001242">
    <property type="entry name" value="Condensation_dom"/>
</dbReference>
<dbReference type="PANTHER" id="PTHR45527">
    <property type="entry name" value="NONRIBOSOMAL PEPTIDE SYNTHETASE"/>
    <property type="match status" value="1"/>
</dbReference>